<organism evidence="2 3">
    <name type="scientific">Vogesella facilis</name>
    <dbReference type="NCBI Taxonomy" id="1655232"/>
    <lineage>
        <taxon>Bacteria</taxon>
        <taxon>Pseudomonadati</taxon>
        <taxon>Pseudomonadota</taxon>
        <taxon>Betaproteobacteria</taxon>
        <taxon>Neisseriales</taxon>
        <taxon>Chromobacteriaceae</taxon>
        <taxon>Vogesella</taxon>
    </lineage>
</organism>
<dbReference type="Pfam" id="PF09997">
    <property type="entry name" value="DUF2238"/>
    <property type="match status" value="1"/>
</dbReference>
<evidence type="ECO:0000313" key="3">
    <source>
        <dbReference type="Proteomes" id="UP001595741"/>
    </source>
</evidence>
<accession>A0ABV7RF80</accession>
<keyword evidence="1" id="KW-0812">Transmembrane</keyword>
<dbReference type="EMBL" id="JBHRXN010000031">
    <property type="protein sequence ID" value="MFC3532961.1"/>
    <property type="molecule type" value="Genomic_DNA"/>
</dbReference>
<feature type="transmembrane region" description="Helical" evidence="1">
    <location>
        <begin position="108"/>
        <end position="130"/>
    </location>
</feature>
<keyword evidence="3" id="KW-1185">Reference proteome</keyword>
<dbReference type="RefSeq" id="WP_386092192.1">
    <property type="nucleotide sequence ID" value="NZ_JBHRXN010000031.1"/>
</dbReference>
<feature type="transmembrane region" description="Helical" evidence="1">
    <location>
        <begin position="137"/>
        <end position="154"/>
    </location>
</feature>
<name>A0ABV7RF80_9NEIS</name>
<proteinExistence type="predicted"/>
<sequence>MNIIPSKKTSTLLMAAIFITSWIKPIWPAEQALHSSLTVIAFFILWHHVKHNKTTDLDFFLIIIFLSTHSIAARWLYSNTPYDNWLQTMLGFSLNQHLGWTRNNFDRLVHFLYGFCFTPVIISHVANRFFLSAKKGFIIAITAIMVTSLWYEWFEWLIAITLSANDAEAYNGQQGDMWDAHKDMLVATIGSLVWAKAYLSPHSTRAVTAIPR</sequence>
<keyword evidence="1" id="KW-0472">Membrane</keyword>
<evidence type="ECO:0000313" key="2">
    <source>
        <dbReference type="EMBL" id="MFC3532961.1"/>
    </source>
</evidence>
<gene>
    <name evidence="2" type="ORF">ACFOLG_12320</name>
</gene>
<dbReference type="Proteomes" id="UP001595741">
    <property type="component" value="Unassembled WGS sequence"/>
</dbReference>
<dbReference type="InterPro" id="IPR014509">
    <property type="entry name" value="YjdF-like"/>
</dbReference>
<keyword evidence="1" id="KW-1133">Transmembrane helix</keyword>
<comment type="caution">
    <text evidence="2">The sequence shown here is derived from an EMBL/GenBank/DDBJ whole genome shotgun (WGS) entry which is preliminary data.</text>
</comment>
<feature type="transmembrane region" description="Helical" evidence="1">
    <location>
        <begin position="56"/>
        <end position="77"/>
    </location>
</feature>
<protein>
    <submittedName>
        <fullName evidence="2">DUF2238 domain-containing protein</fullName>
    </submittedName>
</protein>
<evidence type="ECO:0000256" key="1">
    <source>
        <dbReference type="SAM" id="Phobius"/>
    </source>
</evidence>
<reference evidence="3" key="1">
    <citation type="journal article" date="2019" name="Int. J. Syst. Evol. Microbiol.">
        <title>The Global Catalogue of Microorganisms (GCM) 10K type strain sequencing project: providing services to taxonomists for standard genome sequencing and annotation.</title>
        <authorList>
            <consortium name="The Broad Institute Genomics Platform"/>
            <consortium name="The Broad Institute Genome Sequencing Center for Infectious Disease"/>
            <person name="Wu L."/>
            <person name="Ma J."/>
        </authorList>
    </citation>
    <scope>NUCLEOTIDE SEQUENCE [LARGE SCALE GENOMIC DNA]</scope>
    <source>
        <strain evidence="3">KCTC 42742</strain>
    </source>
</reference>